<feature type="compositionally biased region" description="Low complexity" evidence="1">
    <location>
        <begin position="1"/>
        <end position="14"/>
    </location>
</feature>
<name>A0A7S4CJR2_9EUGL</name>
<gene>
    <name evidence="2" type="ORF">EGYM00163_LOCUS10180</name>
</gene>
<dbReference type="AlphaFoldDB" id="A0A7S4CJR2"/>
<proteinExistence type="predicted"/>
<protein>
    <submittedName>
        <fullName evidence="2">Uncharacterized protein</fullName>
    </submittedName>
</protein>
<feature type="region of interest" description="Disordered" evidence="1">
    <location>
        <begin position="1"/>
        <end position="104"/>
    </location>
</feature>
<evidence type="ECO:0000313" key="2">
    <source>
        <dbReference type="EMBL" id="CAE0799059.1"/>
    </source>
</evidence>
<organism evidence="2">
    <name type="scientific">Eutreptiella gymnastica</name>
    <dbReference type="NCBI Taxonomy" id="73025"/>
    <lineage>
        <taxon>Eukaryota</taxon>
        <taxon>Discoba</taxon>
        <taxon>Euglenozoa</taxon>
        <taxon>Euglenida</taxon>
        <taxon>Spirocuta</taxon>
        <taxon>Euglenophyceae</taxon>
        <taxon>Eutreptiales</taxon>
        <taxon>Eutreptiaceae</taxon>
        <taxon>Eutreptiella</taxon>
    </lineage>
</organism>
<dbReference type="EMBL" id="HBJA01030836">
    <property type="protein sequence ID" value="CAE0799059.1"/>
    <property type="molecule type" value="Transcribed_RNA"/>
</dbReference>
<reference evidence="2" key="1">
    <citation type="submission" date="2021-01" db="EMBL/GenBank/DDBJ databases">
        <authorList>
            <person name="Corre E."/>
            <person name="Pelletier E."/>
            <person name="Niang G."/>
            <person name="Scheremetjew M."/>
            <person name="Finn R."/>
            <person name="Kale V."/>
            <person name="Holt S."/>
            <person name="Cochrane G."/>
            <person name="Meng A."/>
            <person name="Brown T."/>
            <person name="Cohen L."/>
        </authorList>
    </citation>
    <scope>NUCLEOTIDE SEQUENCE</scope>
    <source>
        <strain evidence="2">CCMP1594</strain>
    </source>
</reference>
<evidence type="ECO:0000256" key="1">
    <source>
        <dbReference type="SAM" id="MobiDB-lite"/>
    </source>
</evidence>
<accession>A0A7S4CJR2</accession>
<sequence length="126" mass="12706">MSRRGAAGSAPAAPLIMISPPGPEEESSNSGSECAGDARNAGPMSPDNTGTGHGASCPAPEEGDPPPPSEPCLSAVSDSRHNQSTADPQAMVPQRKAPGPPRRKSAVMELILASLSSRQLCPVDGP</sequence>